<keyword evidence="7 8" id="KW-0472">Membrane</keyword>
<evidence type="ECO:0000313" key="10">
    <source>
        <dbReference type="Proteomes" id="UP000316125"/>
    </source>
</evidence>
<dbReference type="Gene3D" id="1.10.3470.10">
    <property type="entry name" value="ABC transporter involved in vitamin B12 uptake, BtuC"/>
    <property type="match status" value="1"/>
</dbReference>
<feature type="transmembrane region" description="Helical" evidence="8">
    <location>
        <begin position="144"/>
        <end position="163"/>
    </location>
</feature>
<feature type="transmembrane region" description="Helical" evidence="8">
    <location>
        <begin position="29"/>
        <end position="52"/>
    </location>
</feature>
<feature type="transmembrane region" description="Helical" evidence="8">
    <location>
        <begin position="88"/>
        <end position="106"/>
    </location>
</feature>
<dbReference type="Proteomes" id="UP000316125">
    <property type="component" value="Chromosome"/>
</dbReference>
<name>A0A4Y5YQX8_9MICO</name>
<evidence type="ECO:0000256" key="4">
    <source>
        <dbReference type="ARBA" id="ARBA00022475"/>
    </source>
</evidence>
<evidence type="ECO:0000256" key="7">
    <source>
        <dbReference type="ARBA" id="ARBA00023136"/>
    </source>
</evidence>
<feature type="transmembrane region" description="Helical" evidence="8">
    <location>
        <begin position="261"/>
        <end position="288"/>
    </location>
</feature>
<feature type="transmembrane region" description="Helical" evidence="8">
    <location>
        <begin position="295"/>
        <end position="316"/>
    </location>
</feature>
<comment type="similarity">
    <text evidence="2">Belongs to the binding-protein-dependent transport system permease family. FecCD subfamily.</text>
</comment>
<dbReference type="Pfam" id="PF01032">
    <property type="entry name" value="FecCD"/>
    <property type="match status" value="1"/>
</dbReference>
<evidence type="ECO:0000256" key="8">
    <source>
        <dbReference type="SAM" id="Phobius"/>
    </source>
</evidence>
<feature type="transmembrane region" description="Helical" evidence="8">
    <location>
        <begin position="170"/>
        <end position="190"/>
    </location>
</feature>
<evidence type="ECO:0000256" key="5">
    <source>
        <dbReference type="ARBA" id="ARBA00022692"/>
    </source>
</evidence>
<feature type="transmembrane region" description="Helical" evidence="8">
    <location>
        <begin position="218"/>
        <end position="236"/>
    </location>
</feature>
<keyword evidence="5 8" id="KW-0812">Transmembrane</keyword>
<evidence type="ECO:0000313" key="9">
    <source>
        <dbReference type="EMBL" id="QDE34936.1"/>
    </source>
</evidence>
<protein>
    <submittedName>
        <fullName evidence="9">Iron chelate uptake ABC transporter family permease subunit</fullName>
    </submittedName>
</protein>
<accession>A0A4Y5YQX8</accession>
<feature type="transmembrane region" description="Helical" evidence="8">
    <location>
        <begin position="328"/>
        <end position="349"/>
    </location>
</feature>
<comment type="subcellular location">
    <subcellularLocation>
        <location evidence="1">Cell membrane</location>
        <topology evidence="1">Multi-pass membrane protein</topology>
    </subcellularLocation>
</comment>
<feature type="transmembrane region" description="Helical" evidence="8">
    <location>
        <begin position="196"/>
        <end position="213"/>
    </location>
</feature>
<proteinExistence type="inferred from homology"/>
<dbReference type="PANTHER" id="PTHR30472:SF24">
    <property type="entry name" value="FERRIC ENTEROBACTIN TRANSPORT SYSTEM PERMEASE PROTEIN FEPG"/>
    <property type="match status" value="1"/>
</dbReference>
<evidence type="ECO:0000256" key="2">
    <source>
        <dbReference type="ARBA" id="ARBA00007935"/>
    </source>
</evidence>
<keyword evidence="4" id="KW-1003">Cell membrane</keyword>
<dbReference type="RefSeq" id="WP_140037166.1">
    <property type="nucleotide sequence ID" value="NZ_CP041040.1"/>
</dbReference>
<sequence length="355" mass="36263">MTALLTSPVTVDAGRRVFTPRTPVFSRRIGVRATIVTASALLTAAAVGIFALTLGDVAFSPGEVLVTLLGMGEPRAELVIVEWRLPRVLAALVFGIALGVGGAIFQSLTRNPLGSPDVIGFDAGAYTGALIVITTMGVSVASTAAAALAGGATTALLVYLLAFRRGFTGFRLIIVGIGVASMLASVNTWIILNADLRIAMLASAWGAGSLNVITAEQVAIAACVIVPIGVAVALLADRMHLLELGDDTASALGVSTGRTRLMLIVLGVCLTAAVTAMAGPIAFISLAAPQIARRLTGSASVTLTGSAAVGALLLISSDVLAQRLFAPTQIPVGIVTVCLGGVYLVWLLIQEARRR</sequence>
<dbReference type="CDD" id="cd06550">
    <property type="entry name" value="TM_ABC_iron-siderophores_like"/>
    <property type="match status" value="1"/>
</dbReference>
<evidence type="ECO:0000256" key="6">
    <source>
        <dbReference type="ARBA" id="ARBA00022989"/>
    </source>
</evidence>
<feature type="transmembrane region" description="Helical" evidence="8">
    <location>
        <begin position="118"/>
        <end position="138"/>
    </location>
</feature>
<evidence type="ECO:0000256" key="3">
    <source>
        <dbReference type="ARBA" id="ARBA00022448"/>
    </source>
</evidence>
<dbReference type="PANTHER" id="PTHR30472">
    <property type="entry name" value="FERRIC ENTEROBACTIN TRANSPORT SYSTEM PERMEASE PROTEIN"/>
    <property type="match status" value="1"/>
</dbReference>
<dbReference type="EMBL" id="CP041040">
    <property type="protein sequence ID" value="QDE34936.1"/>
    <property type="molecule type" value="Genomic_DNA"/>
</dbReference>
<dbReference type="GO" id="GO:0022857">
    <property type="term" value="F:transmembrane transporter activity"/>
    <property type="evidence" value="ECO:0007669"/>
    <property type="project" value="InterPro"/>
</dbReference>
<dbReference type="InterPro" id="IPR000522">
    <property type="entry name" value="ABC_transptr_permease_BtuC"/>
</dbReference>
<dbReference type="GO" id="GO:0005886">
    <property type="term" value="C:plasma membrane"/>
    <property type="evidence" value="ECO:0007669"/>
    <property type="project" value="UniProtKB-SubCell"/>
</dbReference>
<dbReference type="GO" id="GO:0033214">
    <property type="term" value="P:siderophore-iron import into cell"/>
    <property type="evidence" value="ECO:0007669"/>
    <property type="project" value="TreeGrafter"/>
</dbReference>
<dbReference type="OrthoDB" id="4455417at2"/>
<gene>
    <name evidence="9" type="ORF">FIV50_09135</name>
</gene>
<keyword evidence="3" id="KW-0813">Transport</keyword>
<dbReference type="InterPro" id="IPR037294">
    <property type="entry name" value="ABC_BtuC-like"/>
</dbReference>
<dbReference type="SUPFAM" id="SSF81345">
    <property type="entry name" value="ABC transporter involved in vitamin B12 uptake, BtuC"/>
    <property type="match status" value="1"/>
</dbReference>
<organism evidence="9 10">
    <name type="scientific">Microbacterium foliorum</name>
    <dbReference type="NCBI Taxonomy" id="104336"/>
    <lineage>
        <taxon>Bacteria</taxon>
        <taxon>Bacillati</taxon>
        <taxon>Actinomycetota</taxon>
        <taxon>Actinomycetes</taxon>
        <taxon>Micrococcales</taxon>
        <taxon>Microbacteriaceae</taxon>
        <taxon>Microbacterium</taxon>
    </lineage>
</organism>
<reference evidence="9 10" key="1">
    <citation type="submission" date="2019-06" db="EMBL/GenBank/DDBJ databases">
        <title>Complete genome of Microbacterium foliorum M2.</title>
        <authorList>
            <person name="Cao G."/>
        </authorList>
    </citation>
    <scope>NUCLEOTIDE SEQUENCE [LARGE SCALE GENOMIC DNA]</scope>
    <source>
        <strain evidence="9 10">M2</strain>
    </source>
</reference>
<keyword evidence="6 8" id="KW-1133">Transmembrane helix</keyword>
<dbReference type="AlphaFoldDB" id="A0A4Y5YQX8"/>
<evidence type="ECO:0000256" key="1">
    <source>
        <dbReference type="ARBA" id="ARBA00004651"/>
    </source>
</evidence>